<dbReference type="OrthoDB" id="641149at2759"/>
<evidence type="ECO:0000313" key="2">
    <source>
        <dbReference type="Proteomes" id="UP000031668"/>
    </source>
</evidence>
<dbReference type="Proteomes" id="UP000031668">
    <property type="component" value="Unassembled WGS sequence"/>
</dbReference>
<sequence>MSEKIPKSNARHRFYNKEWEKMYPITEVPSDRHAFHCVPCARTISCADKGLRNVRRHCETSMHRKTITDQMFGTNIPRLSVINSPGLALNKSTPAASSRILNTTPLSTINNTTGSPAAESTPKVCVSENLPKLAKTPIPQNKEKKFNINNLEDNLNGMELLEKYKFAYGLARKVEVDFTLANGPGNDRVRHRIKDELNFLHIALKHLQNAIE</sequence>
<dbReference type="AlphaFoldDB" id="A0A0C2I7K8"/>
<proteinExistence type="predicted"/>
<accession>A0A0C2I7K8</accession>
<organism evidence="1 2">
    <name type="scientific">Thelohanellus kitauei</name>
    <name type="common">Myxosporean</name>
    <dbReference type="NCBI Taxonomy" id="669202"/>
    <lineage>
        <taxon>Eukaryota</taxon>
        <taxon>Metazoa</taxon>
        <taxon>Cnidaria</taxon>
        <taxon>Myxozoa</taxon>
        <taxon>Myxosporea</taxon>
        <taxon>Bivalvulida</taxon>
        <taxon>Platysporina</taxon>
        <taxon>Myxobolidae</taxon>
        <taxon>Thelohanellus</taxon>
    </lineage>
</organism>
<protein>
    <submittedName>
        <fullName evidence="1">Uncharacterized protein</fullName>
    </submittedName>
</protein>
<comment type="caution">
    <text evidence="1">The sequence shown here is derived from an EMBL/GenBank/DDBJ whole genome shotgun (WGS) entry which is preliminary data.</text>
</comment>
<evidence type="ECO:0000313" key="1">
    <source>
        <dbReference type="EMBL" id="KII61193.1"/>
    </source>
</evidence>
<dbReference type="EMBL" id="JWZT01005374">
    <property type="protein sequence ID" value="KII61193.1"/>
    <property type="molecule type" value="Genomic_DNA"/>
</dbReference>
<name>A0A0C2I7K8_THEKT</name>
<keyword evidence="2" id="KW-1185">Reference proteome</keyword>
<gene>
    <name evidence="1" type="ORF">RF11_11278</name>
</gene>
<reference evidence="1 2" key="1">
    <citation type="journal article" date="2014" name="Genome Biol. Evol.">
        <title>The genome of the myxosporean Thelohanellus kitauei shows adaptations to nutrient acquisition within its fish host.</title>
        <authorList>
            <person name="Yang Y."/>
            <person name="Xiong J."/>
            <person name="Zhou Z."/>
            <person name="Huo F."/>
            <person name="Miao W."/>
            <person name="Ran C."/>
            <person name="Liu Y."/>
            <person name="Zhang J."/>
            <person name="Feng J."/>
            <person name="Wang M."/>
            <person name="Wang M."/>
            <person name="Wang L."/>
            <person name="Yao B."/>
        </authorList>
    </citation>
    <scope>NUCLEOTIDE SEQUENCE [LARGE SCALE GENOMIC DNA]</scope>
    <source>
        <strain evidence="1">Wuqing</strain>
    </source>
</reference>